<gene>
    <name evidence="2" type="primary">C10orf90</name>
</gene>
<dbReference type="Bgee" id="ENSMFAG00000041837">
    <property type="expression patterns" value="Expressed in frontal cortex and 2 other cell types or tissues"/>
</dbReference>
<organism evidence="2 3">
    <name type="scientific">Macaca fascicularis</name>
    <name type="common">Crab-eating macaque</name>
    <name type="synonym">Cynomolgus monkey</name>
    <dbReference type="NCBI Taxonomy" id="9541"/>
    <lineage>
        <taxon>Eukaryota</taxon>
        <taxon>Metazoa</taxon>
        <taxon>Chordata</taxon>
        <taxon>Craniata</taxon>
        <taxon>Vertebrata</taxon>
        <taxon>Euteleostomi</taxon>
        <taxon>Mammalia</taxon>
        <taxon>Eutheria</taxon>
        <taxon>Euarchontoglires</taxon>
        <taxon>Primates</taxon>
        <taxon>Haplorrhini</taxon>
        <taxon>Catarrhini</taxon>
        <taxon>Cercopithecidae</taxon>
        <taxon>Cercopithecinae</taxon>
        <taxon>Macaca</taxon>
    </lineage>
</organism>
<reference evidence="2" key="3">
    <citation type="submission" date="2025-09" db="UniProtKB">
        <authorList>
            <consortium name="Ensembl"/>
        </authorList>
    </citation>
    <scope>IDENTIFICATION</scope>
</reference>
<protein>
    <submittedName>
        <fullName evidence="2">Chromosome 10 open reading frame 90</fullName>
    </submittedName>
</protein>
<dbReference type="Proteomes" id="UP000233100">
    <property type="component" value="Chromosome 9"/>
</dbReference>
<evidence type="ECO:0000313" key="2">
    <source>
        <dbReference type="Ensembl" id="ENSMFAP00000029145.2"/>
    </source>
</evidence>
<dbReference type="GeneTree" id="ENSGT00940000153123"/>
<accession>A0A2K5VWD1</accession>
<dbReference type="VEuPathDB" id="HostDB:ENSMFAG00000041837"/>
<dbReference type="Ensembl" id="ENSMFAT00000003338.2">
    <property type="protein sequence ID" value="ENSMFAP00000029145.2"/>
    <property type="gene ID" value="ENSMFAG00000041837.2"/>
</dbReference>
<sequence length="93" mass="9887">MSEDLRKSCHPKRRATVGVPAEGLHPSPSRPDAWAPQPAPCCGGLLGTLCAPSAGLRTHCSRRPQLWPMAPIQVGIRDLLPAQSSPETAPWCG</sequence>
<reference evidence="2" key="2">
    <citation type="submission" date="2025-08" db="UniProtKB">
        <authorList>
            <consortium name="Ensembl"/>
        </authorList>
    </citation>
    <scope>IDENTIFICATION</scope>
</reference>
<evidence type="ECO:0000313" key="3">
    <source>
        <dbReference type="Proteomes" id="UP000233100"/>
    </source>
</evidence>
<feature type="region of interest" description="Disordered" evidence="1">
    <location>
        <begin position="1"/>
        <end position="34"/>
    </location>
</feature>
<keyword evidence="3" id="KW-1185">Reference proteome</keyword>
<proteinExistence type="predicted"/>
<evidence type="ECO:0000256" key="1">
    <source>
        <dbReference type="SAM" id="MobiDB-lite"/>
    </source>
</evidence>
<dbReference type="AlphaFoldDB" id="A0A2K5VWD1"/>
<name>A0A2K5VWD1_MACFA</name>
<reference evidence="2 3" key="1">
    <citation type="submission" date="2013-03" db="EMBL/GenBank/DDBJ databases">
        <authorList>
            <person name="Warren W."/>
            <person name="Wilson R.K."/>
        </authorList>
    </citation>
    <scope>NUCLEOTIDE SEQUENCE</scope>
</reference>